<dbReference type="PANTHER" id="PTHR11685">
    <property type="entry name" value="RBR FAMILY RING FINGER AND IBR DOMAIN-CONTAINING"/>
    <property type="match status" value="1"/>
</dbReference>
<evidence type="ECO:0000256" key="4">
    <source>
        <dbReference type="ARBA" id="ARBA00022771"/>
    </source>
</evidence>
<reference evidence="8 9" key="1">
    <citation type="journal article" date="2024" name="Plant J.">
        <title>Genome sequences and population genomics reveal climatic adaptation and genomic divergence between two closely related sweetgum species.</title>
        <authorList>
            <person name="Xu W.Q."/>
            <person name="Ren C.Q."/>
            <person name="Zhang X.Y."/>
            <person name="Comes H.P."/>
            <person name="Liu X.H."/>
            <person name="Li Y.G."/>
            <person name="Kettle C.J."/>
            <person name="Jalonen R."/>
            <person name="Gaisberger H."/>
            <person name="Ma Y.Z."/>
            <person name="Qiu Y.X."/>
        </authorList>
    </citation>
    <scope>NUCLEOTIDE SEQUENCE [LARGE SCALE GENOMIC DNA]</scope>
    <source>
        <strain evidence="8">Hangzhou</strain>
    </source>
</reference>
<keyword evidence="4 6" id="KW-0863">Zinc-finger</keyword>
<dbReference type="AlphaFoldDB" id="A0AAP0S2B5"/>
<accession>A0AAP0S2B5</accession>
<proteinExistence type="inferred from homology"/>
<dbReference type="Proteomes" id="UP001415857">
    <property type="component" value="Unassembled WGS sequence"/>
</dbReference>
<dbReference type="PROSITE" id="PS00518">
    <property type="entry name" value="ZF_RING_1"/>
    <property type="match status" value="1"/>
</dbReference>
<dbReference type="InterPro" id="IPR013083">
    <property type="entry name" value="Znf_RING/FYVE/PHD"/>
</dbReference>
<feature type="domain" description="RING-type" evidence="7">
    <location>
        <begin position="2"/>
        <end position="46"/>
    </location>
</feature>
<comment type="similarity">
    <text evidence="2">Belongs to the RBR family. Ariadne subfamily.</text>
</comment>
<dbReference type="InterPro" id="IPR018957">
    <property type="entry name" value="Znf_C3HC4_RING-type"/>
</dbReference>
<comment type="caution">
    <text evidence="8">The sequence shown here is derived from an EMBL/GenBank/DDBJ whole genome shotgun (WGS) entry which is preliminary data.</text>
</comment>
<evidence type="ECO:0000256" key="3">
    <source>
        <dbReference type="ARBA" id="ARBA00022723"/>
    </source>
</evidence>
<sequence>MCGICVEPRPLGKSFSINGCTHSFCTDCMVKYVASKLQENFTCIQCPVSNCNGLLEPEYCLCDPPCQRFLRGGEMLYVSRRFLGLKSFTVLLRIAQRC</sequence>
<keyword evidence="3" id="KW-0479">Metal-binding</keyword>
<evidence type="ECO:0000256" key="5">
    <source>
        <dbReference type="ARBA" id="ARBA00022833"/>
    </source>
</evidence>
<dbReference type="Pfam" id="PF00097">
    <property type="entry name" value="zf-C3HC4"/>
    <property type="match status" value="1"/>
</dbReference>
<dbReference type="SUPFAM" id="SSF57850">
    <property type="entry name" value="RING/U-box"/>
    <property type="match status" value="1"/>
</dbReference>
<dbReference type="GO" id="GO:0008270">
    <property type="term" value="F:zinc ion binding"/>
    <property type="evidence" value="ECO:0007669"/>
    <property type="project" value="UniProtKB-KW"/>
</dbReference>
<dbReference type="InterPro" id="IPR031127">
    <property type="entry name" value="E3_UB_ligase_RBR"/>
</dbReference>
<dbReference type="EMBL" id="JBBPBK010000004">
    <property type="protein sequence ID" value="KAK9286052.1"/>
    <property type="molecule type" value="Genomic_DNA"/>
</dbReference>
<dbReference type="GO" id="GO:0016567">
    <property type="term" value="P:protein ubiquitination"/>
    <property type="evidence" value="ECO:0007669"/>
    <property type="project" value="InterPro"/>
</dbReference>
<comment type="function">
    <text evidence="1">Might act as an E3 ubiquitin-protein ligase, or as part of E3 complex, which accepts ubiquitin from specific E2 ubiquitin-conjugating enzymes and then transfers it to substrates.</text>
</comment>
<keyword evidence="5" id="KW-0862">Zinc</keyword>
<dbReference type="InterPro" id="IPR001841">
    <property type="entry name" value="Znf_RING"/>
</dbReference>
<protein>
    <recommendedName>
        <fullName evidence="7">RING-type domain-containing protein</fullName>
    </recommendedName>
</protein>
<evidence type="ECO:0000256" key="6">
    <source>
        <dbReference type="PROSITE-ProRule" id="PRU00175"/>
    </source>
</evidence>
<evidence type="ECO:0000313" key="9">
    <source>
        <dbReference type="Proteomes" id="UP001415857"/>
    </source>
</evidence>
<name>A0AAP0S2B5_LIQFO</name>
<dbReference type="InterPro" id="IPR017907">
    <property type="entry name" value="Znf_RING_CS"/>
</dbReference>
<evidence type="ECO:0000256" key="1">
    <source>
        <dbReference type="ARBA" id="ARBA00003976"/>
    </source>
</evidence>
<organism evidence="8 9">
    <name type="scientific">Liquidambar formosana</name>
    <name type="common">Formosan gum</name>
    <dbReference type="NCBI Taxonomy" id="63359"/>
    <lineage>
        <taxon>Eukaryota</taxon>
        <taxon>Viridiplantae</taxon>
        <taxon>Streptophyta</taxon>
        <taxon>Embryophyta</taxon>
        <taxon>Tracheophyta</taxon>
        <taxon>Spermatophyta</taxon>
        <taxon>Magnoliopsida</taxon>
        <taxon>eudicotyledons</taxon>
        <taxon>Gunneridae</taxon>
        <taxon>Pentapetalae</taxon>
        <taxon>Saxifragales</taxon>
        <taxon>Altingiaceae</taxon>
        <taxon>Liquidambar</taxon>
    </lineage>
</organism>
<dbReference type="GO" id="GO:0004842">
    <property type="term" value="F:ubiquitin-protein transferase activity"/>
    <property type="evidence" value="ECO:0007669"/>
    <property type="project" value="InterPro"/>
</dbReference>
<evidence type="ECO:0000313" key="8">
    <source>
        <dbReference type="EMBL" id="KAK9286052.1"/>
    </source>
</evidence>
<dbReference type="PROSITE" id="PS50089">
    <property type="entry name" value="ZF_RING_2"/>
    <property type="match status" value="1"/>
</dbReference>
<evidence type="ECO:0000259" key="7">
    <source>
        <dbReference type="PROSITE" id="PS50089"/>
    </source>
</evidence>
<dbReference type="Gene3D" id="3.30.40.10">
    <property type="entry name" value="Zinc/RING finger domain, C3HC4 (zinc finger)"/>
    <property type="match status" value="1"/>
</dbReference>
<evidence type="ECO:0000256" key="2">
    <source>
        <dbReference type="ARBA" id="ARBA00005884"/>
    </source>
</evidence>
<keyword evidence="9" id="KW-1185">Reference proteome</keyword>
<gene>
    <name evidence="8" type="ORF">L1049_014431</name>
</gene>